<feature type="transmembrane region" description="Helical" evidence="2">
    <location>
        <begin position="6"/>
        <end position="24"/>
    </location>
</feature>
<evidence type="ECO:0000313" key="4">
    <source>
        <dbReference type="Proteomes" id="UP001596317"/>
    </source>
</evidence>
<accession>A0ABW1ZF04</accession>
<sequence>MTSGELLQGITLLSTLIIGIWTLLSKGKDTTYTRLESDRNRLDQRVAELERAREEDRARLDRVETELDDLKRVHGTVLDFLRDVVSGRFDLDWIKGRAADLLARYGGEAPHDPI</sequence>
<keyword evidence="2" id="KW-0472">Membrane</keyword>
<name>A0ABW1ZF04_9DEIO</name>
<keyword evidence="2" id="KW-0812">Transmembrane</keyword>
<dbReference type="EMBL" id="JBHSWB010000001">
    <property type="protein sequence ID" value="MFC6659383.1"/>
    <property type="molecule type" value="Genomic_DNA"/>
</dbReference>
<dbReference type="RefSeq" id="WP_380053955.1">
    <property type="nucleotide sequence ID" value="NZ_JBHSWB010000001.1"/>
</dbReference>
<organism evidence="3 4">
    <name type="scientific">Deinococcus multiflagellatus</name>
    <dbReference type="NCBI Taxonomy" id="1656887"/>
    <lineage>
        <taxon>Bacteria</taxon>
        <taxon>Thermotogati</taxon>
        <taxon>Deinococcota</taxon>
        <taxon>Deinococci</taxon>
        <taxon>Deinococcales</taxon>
        <taxon>Deinococcaceae</taxon>
        <taxon>Deinococcus</taxon>
    </lineage>
</organism>
<evidence type="ECO:0000256" key="2">
    <source>
        <dbReference type="SAM" id="Phobius"/>
    </source>
</evidence>
<feature type="coiled-coil region" evidence="1">
    <location>
        <begin position="32"/>
        <end position="73"/>
    </location>
</feature>
<dbReference type="Proteomes" id="UP001596317">
    <property type="component" value="Unassembled WGS sequence"/>
</dbReference>
<keyword evidence="1" id="KW-0175">Coiled coil</keyword>
<comment type="caution">
    <text evidence="3">The sequence shown here is derived from an EMBL/GenBank/DDBJ whole genome shotgun (WGS) entry which is preliminary data.</text>
</comment>
<proteinExistence type="predicted"/>
<evidence type="ECO:0000313" key="3">
    <source>
        <dbReference type="EMBL" id="MFC6659383.1"/>
    </source>
</evidence>
<evidence type="ECO:0000256" key="1">
    <source>
        <dbReference type="SAM" id="Coils"/>
    </source>
</evidence>
<keyword evidence="4" id="KW-1185">Reference proteome</keyword>
<gene>
    <name evidence="3" type="ORF">ACFP90_02600</name>
</gene>
<keyword evidence="2" id="KW-1133">Transmembrane helix</keyword>
<reference evidence="4" key="1">
    <citation type="journal article" date="2019" name="Int. J. Syst. Evol. Microbiol.">
        <title>The Global Catalogue of Microorganisms (GCM) 10K type strain sequencing project: providing services to taxonomists for standard genome sequencing and annotation.</title>
        <authorList>
            <consortium name="The Broad Institute Genomics Platform"/>
            <consortium name="The Broad Institute Genome Sequencing Center for Infectious Disease"/>
            <person name="Wu L."/>
            <person name="Ma J."/>
        </authorList>
    </citation>
    <scope>NUCLEOTIDE SEQUENCE [LARGE SCALE GENOMIC DNA]</scope>
    <source>
        <strain evidence="4">CCUG 63830</strain>
    </source>
</reference>
<protein>
    <submittedName>
        <fullName evidence="3">Uncharacterized protein</fullName>
    </submittedName>
</protein>